<gene>
    <name evidence="3" type="ORF">CC80DRAFT_466327</name>
</gene>
<dbReference type="AlphaFoldDB" id="A0A6A5U817"/>
<dbReference type="PANTHER" id="PTHR35041">
    <property type="entry name" value="MEDIATOR OF RNA POLYMERASE II TRANSCRIPTION SUBUNIT 1"/>
    <property type="match status" value="1"/>
</dbReference>
<feature type="transmembrane region" description="Helical" evidence="2">
    <location>
        <begin position="116"/>
        <end position="135"/>
    </location>
</feature>
<organism evidence="3 4">
    <name type="scientific">Byssothecium circinans</name>
    <dbReference type="NCBI Taxonomy" id="147558"/>
    <lineage>
        <taxon>Eukaryota</taxon>
        <taxon>Fungi</taxon>
        <taxon>Dikarya</taxon>
        <taxon>Ascomycota</taxon>
        <taxon>Pezizomycotina</taxon>
        <taxon>Dothideomycetes</taxon>
        <taxon>Pleosporomycetidae</taxon>
        <taxon>Pleosporales</taxon>
        <taxon>Massarineae</taxon>
        <taxon>Massarinaceae</taxon>
        <taxon>Byssothecium</taxon>
    </lineage>
</organism>
<keyword evidence="4" id="KW-1185">Reference proteome</keyword>
<evidence type="ECO:0000256" key="1">
    <source>
        <dbReference type="SAM" id="MobiDB-lite"/>
    </source>
</evidence>
<protein>
    <submittedName>
        <fullName evidence="3">Uncharacterized protein</fullName>
    </submittedName>
</protein>
<sequence length="682" mass="76118">MAADQELSQWTAENLQVPRNATNEITPPATSSSSISSVIPPDEVGSERSRESIEHAEPGQASWTERRIHRWKSPLLMAMFFAIGFAMSLAHCIFYARLAGKIVGNPDAQEQKLRFGTAFAFLAQIFLGGSCWIAYTQWLWRTLKKDEVGLTPSALDAAFGVDLRIWSLLNLEMLQKLRIGSIMAAFAWSLLLPPFFTPATLFVYQSSNMETLTLPVPYPNIANSSVGHKYAYSPPSQINRTQYLDDANRIFTGPRTILSTIAAATASLGEILPLKPLHNTSAYSFDFFAPVVQCLEANATAIELITNLREEEMRHSDKIVVATENVYYSFVPTYNSSGGLVPGTMPRQQYPSNGSNELWMTFLRPSIDASGSRIKQRHFMVCSLYNTTYHMHVEHSHGIQNITGSYTTIGLVPYPNDNPSSISNMAQHAYSAFMTALCDQLVGKFSWYVNTAFNRSSPLSIPSGAPQFGALESQIQRTSLLGSLDLDAFFELNEEKKLYKNPEGNGTLSDQRLMDKSIARNRTLDVLIEELSFNMSVSLMWNDLLTDTKPISVQVTHPVNRYAYQSQALFIPYALANVFALTIVVFGFYSYMVDGVLADKTFRDIVRASGDPEVLHIMTSRRRSLTASLVNGRMALRAGTAPDEVQKEALRKVKMFLRRILRRQKGQASYIAQDPESKGSEQ</sequence>
<keyword evidence="2" id="KW-1133">Transmembrane helix</keyword>
<evidence type="ECO:0000313" key="3">
    <source>
        <dbReference type="EMBL" id="KAF1960480.1"/>
    </source>
</evidence>
<evidence type="ECO:0000313" key="4">
    <source>
        <dbReference type="Proteomes" id="UP000800035"/>
    </source>
</evidence>
<feature type="compositionally biased region" description="Polar residues" evidence="1">
    <location>
        <begin position="1"/>
        <end position="24"/>
    </location>
</feature>
<dbReference type="Proteomes" id="UP000800035">
    <property type="component" value="Unassembled WGS sequence"/>
</dbReference>
<accession>A0A6A5U817</accession>
<keyword evidence="2" id="KW-0472">Membrane</keyword>
<dbReference type="EMBL" id="ML976983">
    <property type="protein sequence ID" value="KAF1960480.1"/>
    <property type="molecule type" value="Genomic_DNA"/>
</dbReference>
<proteinExistence type="predicted"/>
<feature type="compositionally biased region" description="Basic and acidic residues" evidence="1">
    <location>
        <begin position="45"/>
        <end position="57"/>
    </location>
</feature>
<dbReference type="PANTHER" id="PTHR35041:SF3">
    <property type="entry name" value="FORMYLMETHIONINE DEFORMYLASE-LIKE PROTEIN"/>
    <property type="match status" value="1"/>
</dbReference>
<feature type="transmembrane region" description="Helical" evidence="2">
    <location>
        <begin position="570"/>
        <end position="593"/>
    </location>
</feature>
<name>A0A6A5U817_9PLEO</name>
<evidence type="ECO:0000256" key="2">
    <source>
        <dbReference type="SAM" id="Phobius"/>
    </source>
</evidence>
<keyword evidence="2" id="KW-0812">Transmembrane</keyword>
<feature type="compositionally biased region" description="Low complexity" evidence="1">
    <location>
        <begin position="25"/>
        <end position="41"/>
    </location>
</feature>
<reference evidence="3" key="1">
    <citation type="journal article" date="2020" name="Stud. Mycol.">
        <title>101 Dothideomycetes genomes: a test case for predicting lifestyles and emergence of pathogens.</title>
        <authorList>
            <person name="Haridas S."/>
            <person name="Albert R."/>
            <person name="Binder M."/>
            <person name="Bloem J."/>
            <person name="Labutti K."/>
            <person name="Salamov A."/>
            <person name="Andreopoulos B."/>
            <person name="Baker S."/>
            <person name="Barry K."/>
            <person name="Bills G."/>
            <person name="Bluhm B."/>
            <person name="Cannon C."/>
            <person name="Castanera R."/>
            <person name="Culley D."/>
            <person name="Daum C."/>
            <person name="Ezra D."/>
            <person name="Gonzalez J."/>
            <person name="Henrissat B."/>
            <person name="Kuo A."/>
            <person name="Liang C."/>
            <person name="Lipzen A."/>
            <person name="Lutzoni F."/>
            <person name="Magnuson J."/>
            <person name="Mondo S."/>
            <person name="Nolan M."/>
            <person name="Ohm R."/>
            <person name="Pangilinan J."/>
            <person name="Park H.-J."/>
            <person name="Ramirez L."/>
            <person name="Alfaro M."/>
            <person name="Sun H."/>
            <person name="Tritt A."/>
            <person name="Yoshinaga Y."/>
            <person name="Zwiers L.-H."/>
            <person name="Turgeon B."/>
            <person name="Goodwin S."/>
            <person name="Spatafora J."/>
            <person name="Crous P."/>
            <person name="Grigoriev I."/>
        </authorList>
    </citation>
    <scope>NUCLEOTIDE SEQUENCE</scope>
    <source>
        <strain evidence="3">CBS 675.92</strain>
    </source>
</reference>
<feature type="region of interest" description="Disordered" evidence="1">
    <location>
        <begin position="1"/>
        <end position="61"/>
    </location>
</feature>
<feature type="transmembrane region" description="Helical" evidence="2">
    <location>
        <begin position="75"/>
        <end position="96"/>
    </location>
</feature>
<feature type="transmembrane region" description="Helical" evidence="2">
    <location>
        <begin position="182"/>
        <end position="204"/>
    </location>
</feature>
<dbReference type="OrthoDB" id="5322539at2759"/>